<feature type="region of interest" description="Disordered" evidence="2">
    <location>
        <begin position="956"/>
        <end position="1047"/>
    </location>
</feature>
<dbReference type="OrthoDB" id="360653at2759"/>
<dbReference type="PANTHER" id="PTHR17695">
    <property type="entry name" value="SMALL SUBUNIT PROCESSOME COMPONENT 20 HOMOLOG"/>
    <property type="match status" value="1"/>
</dbReference>
<dbReference type="PANTHER" id="PTHR17695:SF11">
    <property type="entry name" value="SMALL SUBUNIT PROCESSOME COMPONENT 20 HOMOLOG"/>
    <property type="match status" value="1"/>
</dbReference>
<feature type="compositionally biased region" description="Basic and acidic residues" evidence="2">
    <location>
        <begin position="973"/>
        <end position="994"/>
    </location>
</feature>
<keyword evidence="1" id="KW-0175">Coiled coil</keyword>
<feature type="compositionally biased region" description="Acidic residues" evidence="2">
    <location>
        <begin position="995"/>
        <end position="1017"/>
    </location>
</feature>
<feature type="domain" description="U3 small nucleolar RNA-associated protein 20" evidence="4">
    <location>
        <begin position="1543"/>
        <end position="1762"/>
    </location>
</feature>
<reference evidence="7" key="1">
    <citation type="journal article" date="2011" name="Genome Res.">
        <title>Phylogeny-wide analysis of social amoeba genomes highlights ancient origins for complex intercellular communication.</title>
        <authorList>
            <person name="Heidel A.J."/>
            <person name="Lawal H.M."/>
            <person name="Felder M."/>
            <person name="Schilde C."/>
            <person name="Helps N.R."/>
            <person name="Tunggal B."/>
            <person name="Rivero F."/>
            <person name="John U."/>
            <person name="Schleicher M."/>
            <person name="Eichinger L."/>
            <person name="Platzer M."/>
            <person name="Noegel A.A."/>
            <person name="Schaap P."/>
            <person name="Gloeckner G."/>
        </authorList>
    </citation>
    <scope>NUCLEOTIDE SEQUENCE [LARGE SCALE GENOMIC DNA]</scope>
    <source>
        <strain evidence="7">SH3</strain>
    </source>
</reference>
<evidence type="ECO:0000259" key="5">
    <source>
        <dbReference type="Pfam" id="PF23099"/>
    </source>
</evidence>
<dbReference type="InterPro" id="IPR011989">
    <property type="entry name" value="ARM-like"/>
</dbReference>
<sequence length="2540" mass="291256">MKQLTNTPSLSNRIISIISTFNSKSKTTSTAQLDETELKSVWSALTCLQFLPIVDQDAIISSLDQLYNILQKHQQDGTVIYTYLLSQTIITTSILLSRFENINKMKASISKYLDLVRNNPTNYYILTSVSCFFETYVTLLNTIKHPIVKDDSMTNNKKSKKGTTTANKPAAVKIDSTYYIANDTFKNDILPLFKENLSNKSTYIRRSTLSLLAFINQLTVGFNATKPTEQQMAQKNSVDPTAEYRLMEKVFDNCLDVENTKYHTIEGRTVMRRIDNVMAVYNSEKVVYLNQHIYHYLLGTLYIRYTLLWTGVQKFLTEICKKDLSIIFPIILNLIKLNNNDIDTFIAKKRQESLIAECGGATEEENIVELEEIEKDGEDEQDEQEEEEEDKKVIVEEEEDQRNDVKMVEEESSKQYFTVQSIYQLFFDFNDFSNTESSTLADGSFQPQQQQQKGKRRHTAVGMNIIYYHTEPISMAETLIKFVSQNGKLFEDYVSDITTLFLSFLVYDYNQRHTHVFTSMIDTMINQPRLLGDSIDRDAPPRTYSAIIARNLMVAYLEFFAQQSPDKIVHPELMLEIFMTCLDVDDEKVQSQSIQCIVIWQQKEILPYKKTLERLVRDATMREEMTTFIVSQASPHVSVDSDHRAIILQLITRILLSKIYRKGTNRRQLESQRNFILTYLAGFTSQEIKPVIDRIVFQFTNLSIFQDGEGKEDQNMNSMTEIIQGDVNKLPSLDHQVSFLNIAQPMIRQLGGILEPYMGTILHILTTISVSICSSKSFGNDRDHYKWKKGAATVGEVRSLVFRRVALLLERLPKFVTNVVIDGQSSSNEQYLDVIVDIIARIIPEVGHQGLSEGMKQCIMAISRSANIVGQLVRHENLLPMLFGFLPVSSAHHDDILTIMENLLVLAVDEESTAEDRELFKKVVVPNVNAIISSISLILDDSKQKEKLAEEKRIKDLRQRESEKKKNQPKPQQDQEMKVDQVVEEKEEEKKEVEGQQEDSDDESDEEEEDEEEEEEEKKESMDIEKTTTPTTTAVIPSKPKKKKPTKLKNLSKRKVVILVEVSKYSLDKDQACLLLEIMLHFCKSYKPFGGKGIRIENFNFVKYQEEILSVSILTIVSNLMQQIDDSQVQEHVSSLSVLYYVFQSKQTRTLLTDVFVHLGKRVPYLEPILPILVDLNSYAVRTANDTYDFKKMFAAFEKLNNADSILEFNDQQILPLFYNILYFVNDSDYSVRACAVQSANILIDHLKEDDNTVDRKNHLLSNDTLIKLLQDALIPCVRQACRVSKCTAREELLALFSRLLVVTKCELFFEDLKPLVGETQETNFFLSYNDIKKGRRGASFDMLINVLNTGHKLSSNTSFQIFVPLFTTMMVDESDNRDHTDNDMMGKATRALATIAKQMEWSDYYKLADLLLKTMDKNEGAMKFLLRSVCGVLDAFHFYIDNDDIGGDRVAAIKKGTIGEDKLINQGGKLGKVVFLHPSKQAKLTKEDLAKQRKEEQQKRQLNAKKRTLSQEIHDTIVHSLMPRLDKYLKIKRRVDKYDRFSDVEAVVNLPVALAVFKLIELLPRKSSGLLRARLLAKVCAELKSKTQMVRDVCRETLCTVLEVIGAKMFPEVVKEMLVHLHSGYQKHILIFTLYTLLNHLKETIKAECGCIDNSVKSIVTATVDYIFFDITMPDDVSAHKELYSEAKAPHVSDVMTLVAEYTTFAQVQQRIIDPLEGIILQTPSKRLLPKIGMLLDAMDEGLQANKSSTVKDTLILAYNLNTKGLTKRAEDQKKPDRNPNLKKTYEETMTIQANPLHYKDNMVKQWDSFSYIFVELALRLLKRAIRNDQSLKLMDMIDPLVPMVVQSLSHSQVNIVDLSIRVLREMLRPNYHIPSLDKSFKSIVVKILTRLSKDISNQKITSSCFNILTAIYTNRHKGNAIGTNQIISILQLSKQLFDDPKAKIDETIEFVHKIITSKVQVVEIYDIIDIVCNILVRTTVVNDQRALANMFIDFLLYYPMGEDRLKTHITFLIKNLAYETPEGRLSVLKMLLKVSEAFPLEVLHKYLSIIFIPLAARLGNDTSEDCRSLVSRIIKTISGRIGQTHIKKLVDVIVTWFNNPNGNVAMHKLAAQVISLMAEGAGASFSVHFEAILPLMVQHLSGGLAKWKQLLTDNAALTEEELSKSSSLDGWQLVYFIFVAMEKIYAVDSSLYAKTAASPLWSIALEFLNYPHIWVRTCINRIYGGYFTAQKVEELIPLVNSIHSSQQQKKKQQPTPLQKSITSIVFDPTNLYQLTKKTCAQINSQLLTEELGLQLVKNLIFLSMIFTKCTGIKPIQVLDKENEDHIEGDDYSNWGLNLIQQQQEVEDEEEEEEIEEEFEEVKETNVQLKSKEMIDWMFSRLSKIASKRGETRRKVVFRWYAVMVTQLNMDNLKEYLGFIVSPIVKTLDSKVENVSDAEKELAEEVLIMLRKKIGAVNVSKLYKEIEEKIIAKRFERRQEGKLLKINDYAQYKQKQVEKKKKTKENKIKKRKVLYDDLIDTRDKIKVSRNTLESMETDE</sequence>
<evidence type="ECO:0000313" key="6">
    <source>
        <dbReference type="EMBL" id="EGG14102.1"/>
    </source>
</evidence>
<dbReference type="GeneID" id="14866029"/>
<evidence type="ECO:0000313" key="7">
    <source>
        <dbReference type="Proteomes" id="UP000007797"/>
    </source>
</evidence>
<dbReference type="InterPro" id="IPR011430">
    <property type="entry name" value="UTP20_N"/>
</dbReference>
<feature type="domain" description="U3 small nucleolar RNA-associated protein 20 N-terminal" evidence="3">
    <location>
        <begin position="550"/>
        <end position="947"/>
    </location>
</feature>
<feature type="domain" description="U3 small nucleolar RNA-associated protein 20 N-terminal" evidence="3">
    <location>
        <begin position="1011"/>
        <end position="1283"/>
    </location>
</feature>
<evidence type="ECO:0000259" key="4">
    <source>
        <dbReference type="Pfam" id="PF20416"/>
    </source>
</evidence>
<protein>
    <submittedName>
        <fullName evidence="6">HEAT repeat-containing protein</fullName>
    </submittedName>
</protein>
<feature type="compositionally biased region" description="Basic and acidic residues" evidence="2">
    <location>
        <begin position="956"/>
        <end position="966"/>
    </location>
</feature>
<evidence type="ECO:0000256" key="2">
    <source>
        <dbReference type="SAM" id="MobiDB-lite"/>
    </source>
</evidence>
<evidence type="ECO:0000256" key="1">
    <source>
        <dbReference type="SAM" id="Coils"/>
    </source>
</evidence>
<dbReference type="InterPro" id="IPR016024">
    <property type="entry name" value="ARM-type_fold"/>
</dbReference>
<feature type="compositionally biased region" description="Acidic residues" evidence="2">
    <location>
        <begin position="373"/>
        <end position="389"/>
    </location>
</feature>
<dbReference type="EMBL" id="GL883029">
    <property type="protein sequence ID" value="EGG14102.1"/>
    <property type="molecule type" value="Genomic_DNA"/>
</dbReference>
<gene>
    <name evidence="6" type="primary">utp20</name>
    <name evidence="6" type="ORF">DFA_11866</name>
</gene>
<dbReference type="InterPro" id="IPR057525">
    <property type="entry name" value="UTP20_C"/>
</dbReference>
<dbReference type="Pfam" id="PF20416">
    <property type="entry name" value="UTP20"/>
    <property type="match status" value="1"/>
</dbReference>
<organism evidence="6 7">
    <name type="scientific">Cavenderia fasciculata</name>
    <name type="common">Slime mold</name>
    <name type="synonym">Dictyostelium fasciculatum</name>
    <dbReference type="NCBI Taxonomy" id="261658"/>
    <lineage>
        <taxon>Eukaryota</taxon>
        <taxon>Amoebozoa</taxon>
        <taxon>Evosea</taxon>
        <taxon>Eumycetozoa</taxon>
        <taxon>Dictyostelia</taxon>
        <taxon>Acytosteliales</taxon>
        <taxon>Cavenderiaceae</taxon>
        <taxon>Cavenderia</taxon>
    </lineage>
</organism>
<dbReference type="Pfam" id="PF23099">
    <property type="entry name" value="UTP20_C"/>
    <property type="match status" value="1"/>
</dbReference>
<evidence type="ECO:0000259" key="3">
    <source>
        <dbReference type="Pfam" id="PF07539"/>
    </source>
</evidence>
<accession>F4QEJ1</accession>
<dbReference type="RefSeq" id="XP_004350810.1">
    <property type="nucleotide sequence ID" value="XM_004350759.1"/>
</dbReference>
<dbReference type="STRING" id="1054147.F4QEJ1"/>
<dbReference type="Proteomes" id="UP000007797">
    <property type="component" value="Unassembled WGS sequence"/>
</dbReference>
<feature type="domain" description="U3 small nucleolar RNA-associated protein 20 C-terminal" evidence="5">
    <location>
        <begin position="2273"/>
        <end position="2510"/>
    </location>
</feature>
<proteinExistence type="predicted"/>
<dbReference type="OMA" id="EGLMAMF"/>
<feature type="coiled-coil region" evidence="1">
    <location>
        <begin position="2342"/>
        <end position="2373"/>
    </location>
</feature>
<keyword evidence="7" id="KW-1185">Reference proteome</keyword>
<feature type="region of interest" description="Disordered" evidence="2">
    <location>
        <begin position="373"/>
        <end position="392"/>
    </location>
</feature>
<dbReference type="GO" id="GO:0030686">
    <property type="term" value="C:90S preribosome"/>
    <property type="evidence" value="ECO:0007669"/>
    <property type="project" value="TreeGrafter"/>
</dbReference>
<dbReference type="InterPro" id="IPR052575">
    <property type="entry name" value="SSU_processome_comp_20"/>
</dbReference>
<dbReference type="Gene3D" id="1.25.10.10">
    <property type="entry name" value="Leucine-rich Repeat Variant"/>
    <property type="match status" value="1"/>
</dbReference>
<dbReference type="KEGG" id="dfa:DFA_11866"/>
<name>F4QEJ1_CACFS</name>
<dbReference type="GO" id="GO:0032040">
    <property type="term" value="C:small-subunit processome"/>
    <property type="evidence" value="ECO:0007669"/>
    <property type="project" value="TreeGrafter"/>
</dbReference>
<dbReference type="SUPFAM" id="SSF48371">
    <property type="entry name" value="ARM repeat"/>
    <property type="match status" value="2"/>
</dbReference>
<feature type="coiled-coil region" evidence="1">
    <location>
        <begin position="1480"/>
        <end position="1513"/>
    </location>
</feature>
<dbReference type="Pfam" id="PF07539">
    <property type="entry name" value="UTP20_N"/>
    <property type="match status" value="2"/>
</dbReference>
<dbReference type="InterPro" id="IPR046523">
    <property type="entry name" value="UTP20_dom"/>
</dbReference>